<evidence type="ECO:0000313" key="1">
    <source>
        <dbReference type="EMBL" id="EHK58499.1"/>
    </source>
</evidence>
<accession>H0HL99</accession>
<sequence length="35" mass="3708">MVELAFPKNSKIRTGKAWPEGGISLAKIAPKARAA</sequence>
<dbReference type="Proteomes" id="UP000003250">
    <property type="component" value="Unassembled WGS sequence"/>
</dbReference>
<proteinExistence type="predicted"/>
<name>H0HL99_9HYPH</name>
<protein>
    <submittedName>
        <fullName evidence="1">Uncharacterized protein</fullName>
    </submittedName>
</protein>
<organism evidence="1 2">
    <name type="scientific">Mesorhizobium alhagi CCNWXJ12-2</name>
    <dbReference type="NCBI Taxonomy" id="1107882"/>
    <lineage>
        <taxon>Bacteria</taxon>
        <taxon>Pseudomonadati</taxon>
        <taxon>Pseudomonadota</taxon>
        <taxon>Alphaproteobacteria</taxon>
        <taxon>Hyphomicrobiales</taxon>
        <taxon>Phyllobacteriaceae</taxon>
        <taxon>Allomesorhizobium</taxon>
    </lineage>
</organism>
<gene>
    <name evidence="1" type="ORF">MAXJ12_04549</name>
</gene>
<keyword evidence="2" id="KW-1185">Reference proteome</keyword>
<dbReference type="EMBL" id="AHAM01000031">
    <property type="protein sequence ID" value="EHK58499.1"/>
    <property type="molecule type" value="Genomic_DNA"/>
</dbReference>
<dbReference type="AlphaFoldDB" id="H0HL99"/>
<reference evidence="1 2" key="1">
    <citation type="journal article" date="2012" name="J. Bacteriol.">
        <title>Draft Genome Sequence of Mesorhizobium alhagi CCNWXJ12-2T, a Novel Salt-Resistant Species Isolated from the Desert of Northwestern China.</title>
        <authorList>
            <person name="Zhou M."/>
            <person name="Chen W."/>
            <person name="Chen H."/>
            <person name="Wei G."/>
        </authorList>
    </citation>
    <scope>NUCLEOTIDE SEQUENCE [LARGE SCALE GENOMIC DNA]</scope>
    <source>
        <strain evidence="1 2">CCNWXJ12-2</strain>
    </source>
</reference>
<evidence type="ECO:0000313" key="2">
    <source>
        <dbReference type="Proteomes" id="UP000003250"/>
    </source>
</evidence>